<dbReference type="InterPro" id="IPR024071">
    <property type="entry name" value="S-Me-THD_C_sf"/>
</dbReference>
<feature type="domain" description="S-Me-THD-like C-terminal" evidence="2">
    <location>
        <begin position="167"/>
        <end position="372"/>
    </location>
</feature>
<accession>A0ABN3XRI2</accession>
<evidence type="ECO:0000259" key="1">
    <source>
        <dbReference type="Pfam" id="PF06032"/>
    </source>
</evidence>
<organism evidence="3 4">
    <name type="scientific">Streptosporangium longisporum</name>
    <dbReference type="NCBI Taxonomy" id="46187"/>
    <lineage>
        <taxon>Bacteria</taxon>
        <taxon>Bacillati</taxon>
        <taxon>Actinomycetota</taxon>
        <taxon>Actinomycetes</taxon>
        <taxon>Streptosporangiales</taxon>
        <taxon>Streptosporangiaceae</taxon>
        <taxon>Streptosporangium</taxon>
    </lineage>
</organism>
<evidence type="ECO:0000259" key="2">
    <source>
        <dbReference type="Pfam" id="PF20906"/>
    </source>
</evidence>
<dbReference type="InterPro" id="IPR027479">
    <property type="entry name" value="S-Me-THD_N_sf"/>
</dbReference>
<reference evidence="3 4" key="1">
    <citation type="journal article" date="2019" name="Int. J. Syst. Evol. Microbiol.">
        <title>The Global Catalogue of Microorganisms (GCM) 10K type strain sequencing project: providing services to taxonomists for standard genome sequencing and annotation.</title>
        <authorList>
            <consortium name="The Broad Institute Genomics Platform"/>
            <consortium name="The Broad Institute Genome Sequencing Center for Infectious Disease"/>
            <person name="Wu L."/>
            <person name="Ma J."/>
        </authorList>
    </citation>
    <scope>NUCLEOTIDE SEQUENCE [LARGE SCALE GENOMIC DNA]</scope>
    <source>
        <strain evidence="3 4">JCM 3106</strain>
    </source>
</reference>
<dbReference type="EMBL" id="BAAAWD010000002">
    <property type="protein sequence ID" value="GAA2985621.1"/>
    <property type="molecule type" value="Genomic_DNA"/>
</dbReference>
<dbReference type="Pfam" id="PF06032">
    <property type="entry name" value="S-Me-THD_N"/>
    <property type="match status" value="1"/>
</dbReference>
<name>A0ABN3XRI2_9ACTN</name>
<evidence type="ECO:0000313" key="4">
    <source>
        <dbReference type="Proteomes" id="UP001499930"/>
    </source>
</evidence>
<feature type="domain" description="S-Me-THD N-terminal" evidence="1">
    <location>
        <begin position="9"/>
        <end position="164"/>
    </location>
</feature>
<evidence type="ECO:0000313" key="3">
    <source>
        <dbReference type="EMBL" id="GAA2985621.1"/>
    </source>
</evidence>
<protein>
    <submittedName>
        <fullName evidence="3">DUF917 domain-containing protein</fullName>
    </submittedName>
</protein>
<dbReference type="InterPro" id="IPR010318">
    <property type="entry name" value="S-Me-THD_N"/>
</dbReference>
<dbReference type="Gene3D" id="2.40.390.10">
    <property type="entry name" value="CV3147-like"/>
    <property type="match status" value="1"/>
</dbReference>
<dbReference type="Pfam" id="PF20906">
    <property type="entry name" value="S-Me-THD_C"/>
    <property type="match status" value="1"/>
</dbReference>
<dbReference type="RefSeq" id="WP_344886845.1">
    <property type="nucleotide sequence ID" value="NZ_BAAAWD010000002.1"/>
</dbReference>
<dbReference type="Proteomes" id="UP001499930">
    <property type="component" value="Unassembled WGS sequence"/>
</dbReference>
<proteinExistence type="predicted"/>
<dbReference type="InterPro" id="IPR048350">
    <property type="entry name" value="S-Me-THD-like_C"/>
</dbReference>
<comment type="caution">
    <text evidence="3">The sequence shown here is derived from an EMBL/GenBank/DDBJ whole genome shotgun (WGS) entry which is preliminary data.</text>
</comment>
<dbReference type="Gene3D" id="3.40.1610.10">
    <property type="entry name" value="CV3147-like domain"/>
    <property type="match status" value="1"/>
</dbReference>
<gene>
    <name evidence="3" type="ORF">GCM10017559_01440</name>
</gene>
<dbReference type="SUPFAM" id="SSF160991">
    <property type="entry name" value="CV3147-like"/>
    <property type="match status" value="1"/>
</dbReference>
<sequence>MSFTLTPENLDDLAEGAAVLGTGGGGDPYIGRLLVERQLRAGRDVRIVDLGTLRDDALVVAVAMMGAPTVFIEKLPSPEGSVAALRALERHLGRAVDAIMPLEAGGLNSMMPLVAAAAADLPVVDADGMGRAFPEIQMVTFNVAGVPGSPMGIASDHGDSAVIEAADNDRMEWLARGLTIRMGGAAYTASYPMSAATVRETAVPGTLGLALRIGTALRTAREHHRDPFDALTAALRGTFYSHGRVLFRGKVVDVDRTTVGGFARGQVTLAAGGESGDPGDPGDRIVITFQNEHLVAVREGGHERDGQVAAIVPDLICTLNTETGRPVTTEALAYGQRLTVYAISTPAIMRSPEALACFGPSAFGLDRPYTPLEELTPATP</sequence>
<keyword evidence="4" id="KW-1185">Reference proteome</keyword>